<dbReference type="InterPro" id="IPR032183">
    <property type="entry name" value="PKD-like"/>
</dbReference>
<gene>
    <name evidence="2" type="ORF">A4H97_08160</name>
</gene>
<keyword evidence="1" id="KW-0732">Signal</keyword>
<dbReference type="AlphaFoldDB" id="A0A1V9EMV3"/>
<dbReference type="EMBL" id="LVXG01000023">
    <property type="protein sequence ID" value="OQP47456.1"/>
    <property type="molecule type" value="Genomic_DNA"/>
</dbReference>
<proteinExistence type="predicted"/>
<sequence>MKKIFLYSILFILAAVAVTSCYKDTGNYDYHAINQVTIGNFDTVKGYTALYKDTLRVSPQIISSEDVTGEDAYTYEWKYRKSTSVSTADDSLLATTKNLKVLVNIAPGSYTLMYKVTYKNTRVMVHVRTTLTVSTEVFEGFMVLNEVNGQSRLDMLSYNKAAGIFTQFTDVLKRQNSTVPMNGIPYQIHCMPYVGANITPQGYGIFLLNSAGTNRVNQETFAWAPTYNIRYLMAGNVPANFMAKRITGLNITTTNYLYYMIGQDDNVYCYSTIAGYAFRYSPLNVYTPSGTPFKVAPFVATNGSIAVMYNTDKRTFVTAASASSTAVTDVAPALNYPTGLDLLYMECIYYTEAGIVPNTYAILKDPATQKIYLLNFVLAKPQTYYAEITGTDFDKATYYAVSPDHNYVFYSVGGKLYEYDIYLKSSFLMADYGASAITYLSFPHFASRFGKANYVAWSKSLLVGVLDATGTSGNNGTLDQYSIPDVNGQLVKTNSWTGFGKIVSVGYRDR</sequence>
<keyword evidence="3" id="KW-1185">Reference proteome</keyword>
<evidence type="ECO:0000313" key="2">
    <source>
        <dbReference type="EMBL" id="OQP47456.1"/>
    </source>
</evidence>
<dbReference type="RefSeq" id="WP_081201681.1">
    <property type="nucleotide sequence ID" value="NZ_FOCZ01000002.1"/>
</dbReference>
<comment type="caution">
    <text evidence="2">The sequence shown here is derived from an EMBL/GenBank/DDBJ whole genome shotgun (WGS) entry which is preliminary data.</text>
</comment>
<accession>A0A1V9EMV3</accession>
<organism evidence="2 3">
    <name type="scientific">Niastella yeongjuensis</name>
    <dbReference type="NCBI Taxonomy" id="354355"/>
    <lineage>
        <taxon>Bacteria</taxon>
        <taxon>Pseudomonadati</taxon>
        <taxon>Bacteroidota</taxon>
        <taxon>Chitinophagia</taxon>
        <taxon>Chitinophagales</taxon>
        <taxon>Chitinophagaceae</taxon>
        <taxon>Niastella</taxon>
    </lineage>
</organism>
<feature type="signal peptide" evidence="1">
    <location>
        <begin position="1"/>
        <end position="23"/>
    </location>
</feature>
<evidence type="ECO:0000256" key="1">
    <source>
        <dbReference type="SAM" id="SignalP"/>
    </source>
</evidence>
<evidence type="ECO:0008006" key="4">
    <source>
        <dbReference type="Google" id="ProtNLM"/>
    </source>
</evidence>
<dbReference type="Pfam" id="PF16407">
    <property type="entry name" value="PKD_2"/>
    <property type="match status" value="1"/>
</dbReference>
<dbReference type="OrthoDB" id="1095195at2"/>
<dbReference type="Proteomes" id="UP000192610">
    <property type="component" value="Unassembled WGS sequence"/>
</dbReference>
<dbReference type="STRING" id="354355.SAMN05660816_01658"/>
<dbReference type="PROSITE" id="PS51257">
    <property type="entry name" value="PROKAR_LIPOPROTEIN"/>
    <property type="match status" value="1"/>
</dbReference>
<feature type="chain" id="PRO_5010700503" description="PKD-like family protein" evidence="1">
    <location>
        <begin position="24"/>
        <end position="510"/>
    </location>
</feature>
<reference evidence="3" key="1">
    <citation type="submission" date="2016-04" db="EMBL/GenBank/DDBJ databases">
        <authorList>
            <person name="Chen L."/>
            <person name="Zhuang W."/>
            <person name="Wang G."/>
        </authorList>
    </citation>
    <scope>NUCLEOTIDE SEQUENCE [LARGE SCALE GENOMIC DNA]</scope>
    <source>
        <strain evidence="3">17621</strain>
    </source>
</reference>
<evidence type="ECO:0000313" key="3">
    <source>
        <dbReference type="Proteomes" id="UP000192610"/>
    </source>
</evidence>
<protein>
    <recommendedName>
        <fullName evidence="4">PKD-like family protein</fullName>
    </recommendedName>
</protein>
<name>A0A1V9EMV3_9BACT</name>